<dbReference type="EMBL" id="CP136422">
    <property type="protein sequence ID" value="WPX73595.1"/>
    <property type="molecule type" value="Genomic_DNA"/>
</dbReference>
<keyword evidence="2" id="KW-1185">Reference proteome</keyword>
<organism evidence="1 2">
    <name type="scientific">Blautia producta</name>
    <dbReference type="NCBI Taxonomy" id="33035"/>
    <lineage>
        <taxon>Bacteria</taxon>
        <taxon>Bacillati</taxon>
        <taxon>Bacillota</taxon>
        <taxon>Clostridia</taxon>
        <taxon>Lachnospirales</taxon>
        <taxon>Lachnospiraceae</taxon>
        <taxon>Blautia</taxon>
    </lineage>
</organism>
<protein>
    <submittedName>
        <fullName evidence="1">Uncharacterized protein</fullName>
    </submittedName>
</protein>
<name>A0ABZ0U9G3_9FIRM</name>
<evidence type="ECO:0000313" key="1">
    <source>
        <dbReference type="EMBL" id="WPX73595.1"/>
    </source>
</evidence>
<evidence type="ECO:0000313" key="2">
    <source>
        <dbReference type="Proteomes" id="UP001325248"/>
    </source>
</evidence>
<proteinExistence type="predicted"/>
<sequence length="183" mass="21466">MGSKTPCKGNYREKKGDSYYLYKRTSRRVKGKKYPQPVDTYIGIITPEGVIQSNKKKVSLTDAEVWEYGFSKTVWELCPDDWKKPLGDDWEDVLSIILFKQSPTSYIQKKRTMKKESDFRYQFAAQISSLSRRIYKKWGVGLEELHKLETIYLVCLDKTEIISKVNEEQQELLEKIQVALEMC</sequence>
<reference evidence="1" key="1">
    <citation type="submission" date="2023-10" db="EMBL/GenBank/DDBJ databases">
        <title>Genome sequence of Blautia coccoides DSM 935.</title>
        <authorList>
            <person name="Boeer T."/>
            <person name="Bengelsdorf F.R."/>
            <person name="Daniel R."/>
            <person name="Poehlein A."/>
        </authorList>
    </citation>
    <scope>NUCLEOTIDE SEQUENCE [LARGE SCALE GENOMIC DNA]</scope>
    <source>
        <strain evidence="1">DSM 935</strain>
    </source>
</reference>
<dbReference type="Proteomes" id="UP001325248">
    <property type="component" value="Chromosome"/>
</dbReference>
<gene>
    <name evidence="1" type="ORF">BLCOC_19450</name>
</gene>
<accession>A0ABZ0U9G3</accession>